<sequence>YCPKLSDAPYQMHRDDKWCWLHISYSGWWLTLAVTNTAFCLMKAQMSVSPNIWALWFAVLVRERDTWWTPSLAFLSWREGPS</sequence>
<feature type="non-terminal residue" evidence="2">
    <location>
        <position position="1"/>
    </location>
</feature>
<dbReference type="EMBL" id="HAEA01002350">
    <property type="protein sequence ID" value="SBQ30830.1"/>
    <property type="molecule type" value="Transcribed_RNA"/>
</dbReference>
<gene>
    <name evidence="2" type="primary">CR762475.1</name>
</gene>
<feature type="transmembrane region" description="Helical" evidence="1">
    <location>
        <begin position="20"/>
        <end position="42"/>
    </location>
</feature>
<evidence type="ECO:0000256" key="1">
    <source>
        <dbReference type="SAM" id="Phobius"/>
    </source>
</evidence>
<evidence type="ECO:0000313" key="2">
    <source>
        <dbReference type="EMBL" id="SBQ30830.1"/>
    </source>
</evidence>
<accession>A0A1A8D979</accession>
<keyword evidence="1" id="KW-1133">Transmembrane helix</keyword>
<proteinExistence type="predicted"/>
<protein>
    <submittedName>
        <fullName evidence="2">Uncharacterized protein</fullName>
    </submittedName>
</protein>
<dbReference type="AlphaFoldDB" id="A0A1A8D979"/>
<organism evidence="2">
    <name type="scientific">Nothobranchius kadleci</name>
    <name type="common">African annual killifish</name>
    <dbReference type="NCBI Taxonomy" id="1051664"/>
    <lineage>
        <taxon>Eukaryota</taxon>
        <taxon>Metazoa</taxon>
        <taxon>Chordata</taxon>
        <taxon>Craniata</taxon>
        <taxon>Vertebrata</taxon>
        <taxon>Euteleostomi</taxon>
        <taxon>Actinopterygii</taxon>
        <taxon>Neopterygii</taxon>
        <taxon>Teleostei</taxon>
        <taxon>Neoteleostei</taxon>
        <taxon>Acanthomorphata</taxon>
        <taxon>Ovalentaria</taxon>
        <taxon>Atherinomorphae</taxon>
        <taxon>Cyprinodontiformes</taxon>
        <taxon>Nothobranchiidae</taxon>
        <taxon>Nothobranchius</taxon>
    </lineage>
</organism>
<keyword evidence="1" id="KW-0472">Membrane</keyword>
<feature type="non-terminal residue" evidence="2">
    <location>
        <position position="82"/>
    </location>
</feature>
<reference evidence="2" key="1">
    <citation type="submission" date="2016-05" db="EMBL/GenBank/DDBJ databases">
        <authorList>
            <person name="Lavstsen T."/>
            <person name="Jespersen J.S."/>
        </authorList>
    </citation>
    <scope>NUCLEOTIDE SEQUENCE</scope>
    <source>
        <tissue evidence="2">Brain</tissue>
    </source>
</reference>
<reference evidence="2" key="2">
    <citation type="submission" date="2016-06" db="EMBL/GenBank/DDBJ databases">
        <title>The genome of a short-lived fish provides insights into sex chromosome evolution and the genetic control of aging.</title>
        <authorList>
            <person name="Reichwald K."/>
            <person name="Felder M."/>
            <person name="Petzold A."/>
            <person name="Koch P."/>
            <person name="Groth M."/>
            <person name="Platzer M."/>
        </authorList>
    </citation>
    <scope>NUCLEOTIDE SEQUENCE</scope>
    <source>
        <tissue evidence="2">Brain</tissue>
    </source>
</reference>
<keyword evidence="1" id="KW-0812">Transmembrane</keyword>
<name>A0A1A8D979_NOTKA</name>